<dbReference type="RefSeq" id="WP_129014547.1">
    <property type="nucleotide sequence ID" value="NZ_CBCSEI010000005.1"/>
</dbReference>
<sequence length="393" mass="45742">MSFLENISNFFSLLKESNYNLALVYSQDSSSFYSVLLLLLIVILIVGYFIRDSFKKAELSKLISNITKVSNFSEFEQKLSKIADEISKRGLEIANKLNLSKEDILTKGLVLTKDFDIKQKIEAYKKISSDFSLISKNTKKYNIEELSKFYEEKSISLLEDNLLKQIENYYKNVRFTQTEAENIDFLVSYANSLSNPLVILKPLENEINKFSFTFNLELFKFIKKLDKNSSKVLSYALNKKIEEVFCSEREKISVAILAYVLKTDEKQKVYDYISNLKDKNHLQTLYFNFFAKSKDIDLDLAFVKNETEIVNDYKEYINSQITYNWKDLKLIKYIINSSGVLRIIGHIDYRNVLERIEKLENEVDFNATVAKILEVSRNAEKIAKEAKAIARSK</sequence>
<gene>
    <name evidence="1" type="ORF">CP963_12815</name>
</gene>
<protein>
    <submittedName>
        <fullName evidence="1">Uncharacterized protein</fullName>
    </submittedName>
</protein>
<name>A0A6M8N7T1_9BACT</name>
<dbReference type="Proteomes" id="UP000290378">
    <property type="component" value="Unassembled WGS sequence"/>
</dbReference>
<evidence type="ECO:0000313" key="2">
    <source>
        <dbReference type="Proteomes" id="UP000290378"/>
    </source>
</evidence>
<accession>A0A6M8N7T1</accession>
<comment type="caution">
    <text evidence="1">The sequence shown here is derived from an EMBL/GenBank/DDBJ whole genome shotgun (WGS) entry which is preliminary data.</text>
</comment>
<reference evidence="1 2" key="1">
    <citation type="submission" date="2017-09" db="EMBL/GenBank/DDBJ databases">
        <title>Genomics of the genus Arcobacter.</title>
        <authorList>
            <person name="Perez-Cataluna A."/>
            <person name="Figueras M.J."/>
            <person name="Salas-Masso N."/>
        </authorList>
    </citation>
    <scope>NUCLEOTIDE SEQUENCE [LARGE SCALE GENOMIC DNA]</scope>
    <source>
        <strain evidence="1 2">CECT 7834</strain>
    </source>
</reference>
<keyword evidence="2" id="KW-1185">Reference proteome</keyword>
<evidence type="ECO:0000313" key="1">
    <source>
        <dbReference type="EMBL" id="RXI37384.1"/>
    </source>
</evidence>
<organism evidence="1 2">
    <name type="scientific">Arcobacter cloacae</name>
    <dbReference type="NCBI Taxonomy" id="1054034"/>
    <lineage>
        <taxon>Bacteria</taxon>
        <taxon>Pseudomonadati</taxon>
        <taxon>Campylobacterota</taxon>
        <taxon>Epsilonproteobacteria</taxon>
        <taxon>Campylobacterales</taxon>
        <taxon>Arcobacteraceae</taxon>
        <taxon>Arcobacter</taxon>
    </lineage>
</organism>
<proteinExistence type="predicted"/>
<dbReference type="EMBL" id="NXII01000028">
    <property type="protein sequence ID" value="RXI37384.1"/>
    <property type="molecule type" value="Genomic_DNA"/>
</dbReference>
<dbReference type="AlphaFoldDB" id="A0A6M8N7T1"/>